<proteinExistence type="predicted"/>
<reference evidence="1" key="1">
    <citation type="submission" date="2022-07" db="EMBL/GenBank/DDBJ databases">
        <title>Genome analysis of Parmales, a sister group of diatoms, reveals the evolutionary specialization of diatoms from phago-mixotrophs to photoautotrophs.</title>
        <authorList>
            <person name="Ban H."/>
            <person name="Sato S."/>
            <person name="Yoshikawa S."/>
            <person name="Kazumasa Y."/>
            <person name="Nakamura Y."/>
            <person name="Ichinomiya M."/>
            <person name="Saitoh K."/>
            <person name="Sato N."/>
            <person name="Blanc-Mathieu R."/>
            <person name="Endo H."/>
            <person name="Kuwata A."/>
            <person name="Ogata H."/>
        </authorList>
    </citation>
    <scope>NUCLEOTIDE SEQUENCE</scope>
</reference>
<keyword evidence="2" id="KW-1185">Reference proteome</keyword>
<dbReference type="Proteomes" id="UP001165082">
    <property type="component" value="Unassembled WGS sequence"/>
</dbReference>
<protein>
    <submittedName>
        <fullName evidence="1">Uncharacterized protein</fullName>
    </submittedName>
</protein>
<evidence type="ECO:0000313" key="1">
    <source>
        <dbReference type="EMBL" id="GMH74147.1"/>
    </source>
</evidence>
<dbReference type="EMBL" id="BRXZ01001562">
    <property type="protein sequence ID" value="GMH74147.1"/>
    <property type="molecule type" value="Genomic_DNA"/>
</dbReference>
<sequence length="411" mass="44452">MAKVASGDMASKQVTLALLKDEAGGLMMELGIATVSFYKGDSKRAFEAIREQLVKVAALNPWICAHLEGANMKFPEKPSAGDIEKICTSRKSPLTSKGSFTTICREMYKEKLVVPDGYTLAKTKASCTSLKILEGEANEFAVVFSISHVIADGRTYYDILKMLTPGAEVVALASTRVVSFRDNMRKMCGEKELVWADSAGVMAMYTFGMMCKSTKCSAFYLDDAKLAEAKAGAAREGNVPYVSTNDVITSRFMKVCNSRIGMMGLDCRGRVPGIGQEVAGNYVSALTLDETTYGTPASLRKMLSATPYKPTGMPLPGFCRWLVGKDSASFSMVTNWSSFAGNLIELSDCELQVHLPVNNPDYNVFDLMIPFTPAPGKVGVICWTTAVDEDALKSALPLGDSISSELFPSSK</sequence>
<dbReference type="OrthoDB" id="192440at2759"/>
<gene>
    <name evidence="1" type="ORF">TrRE_jg7141</name>
</gene>
<accession>A0A9W7ECS9</accession>
<organism evidence="1 2">
    <name type="scientific">Triparma retinervis</name>
    <dbReference type="NCBI Taxonomy" id="2557542"/>
    <lineage>
        <taxon>Eukaryota</taxon>
        <taxon>Sar</taxon>
        <taxon>Stramenopiles</taxon>
        <taxon>Ochrophyta</taxon>
        <taxon>Bolidophyceae</taxon>
        <taxon>Parmales</taxon>
        <taxon>Triparmaceae</taxon>
        <taxon>Triparma</taxon>
    </lineage>
</organism>
<name>A0A9W7ECS9_9STRA</name>
<evidence type="ECO:0000313" key="2">
    <source>
        <dbReference type="Proteomes" id="UP001165082"/>
    </source>
</evidence>
<comment type="caution">
    <text evidence="1">The sequence shown here is derived from an EMBL/GenBank/DDBJ whole genome shotgun (WGS) entry which is preliminary data.</text>
</comment>
<dbReference type="AlphaFoldDB" id="A0A9W7ECS9"/>